<name>A0A2U3QH68_9BACT</name>
<reference evidence="2" key="1">
    <citation type="submission" date="2018-03" db="EMBL/GenBank/DDBJ databases">
        <authorList>
            <person name="Zecchin S."/>
        </authorList>
    </citation>
    <scope>NUCLEOTIDE SEQUENCE [LARGE SCALE GENOMIC DNA]</scope>
</reference>
<evidence type="ECO:0000313" key="2">
    <source>
        <dbReference type="Proteomes" id="UP000245125"/>
    </source>
</evidence>
<organism evidence="1 2">
    <name type="scientific">Candidatus Sulfobium mesophilum</name>
    <dbReference type="NCBI Taxonomy" id="2016548"/>
    <lineage>
        <taxon>Bacteria</taxon>
        <taxon>Pseudomonadati</taxon>
        <taxon>Nitrospirota</taxon>
        <taxon>Nitrospiria</taxon>
        <taxon>Nitrospirales</taxon>
        <taxon>Nitrospiraceae</taxon>
        <taxon>Candidatus Sulfobium</taxon>
    </lineage>
</organism>
<gene>
    <name evidence="1" type="ORF">NBG4_310011</name>
</gene>
<proteinExistence type="predicted"/>
<dbReference type="EMBL" id="OUUY01000077">
    <property type="protein sequence ID" value="SPQ00738.1"/>
    <property type="molecule type" value="Genomic_DNA"/>
</dbReference>
<dbReference type="AlphaFoldDB" id="A0A2U3QH68"/>
<evidence type="ECO:0000313" key="1">
    <source>
        <dbReference type="EMBL" id="SPQ00738.1"/>
    </source>
</evidence>
<dbReference type="OrthoDB" id="5518286at2"/>
<accession>A0A2U3QH68</accession>
<protein>
    <submittedName>
        <fullName evidence="1">Uncharacterized protein</fullName>
    </submittedName>
</protein>
<keyword evidence="2" id="KW-1185">Reference proteome</keyword>
<sequence>MGEERLKEEEKKMRRLRFVVDLTEAVLMQSALSLQEALELIENTKKTALTLFPDKEFVYDLVYTPRFRRILNDRFTISGTSSGRN</sequence>
<dbReference type="Proteomes" id="UP000245125">
    <property type="component" value="Unassembled WGS sequence"/>
</dbReference>